<keyword evidence="4" id="KW-0493">Microtubule</keyword>
<dbReference type="InterPro" id="IPR026983">
    <property type="entry name" value="DHC"/>
</dbReference>
<dbReference type="InterPro" id="IPR042222">
    <property type="entry name" value="Dynein_2_N"/>
</dbReference>
<evidence type="ECO:0000256" key="7">
    <source>
        <dbReference type="ARBA" id="ARBA00022840"/>
    </source>
</evidence>
<evidence type="ECO:0000256" key="9">
    <source>
        <dbReference type="ARBA" id="ARBA00023054"/>
    </source>
</evidence>
<keyword evidence="10" id="KW-0505">Motor protein</keyword>
<dbReference type="InterPro" id="IPR013602">
    <property type="entry name" value="Dynein_heavy_linker"/>
</dbReference>
<evidence type="ECO:0000313" key="14">
    <source>
        <dbReference type="Proteomes" id="UP000594262"/>
    </source>
</evidence>
<keyword evidence="14" id="KW-1185">Reference proteome</keyword>
<evidence type="ECO:0000256" key="6">
    <source>
        <dbReference type="ARBA" id="ARBA00022741"/>
    </source>
</evidence>
<protein>
    <recommendedName>
        <fullName evidence="12">Dynein heavy chain linker domain-containing protein</fullName>
    </recommendedName>
</protein>
<keyword evidence="7" id="KW-0067">ATP-binding</keyword>
<reference evidence="13" key="1">
    <citation type="submission" date="2021-01" db="UniProtKB">
        <authorList>
            <consortium name="EnsemblMetazoa"/>
        </authorList>
    </citation>
    <scope>IDENTIFICATION</scope>
</reference>
<dbReference type="GO" id="GO:0030286">
    <property type="term" value="C:dynein complex"/>
    <property type="evidence" value="ECO:0007669"/>
    <property type="project" value="UniProtKB-KW"/>
</dbReference>
<comment type="similarity">
    <text evidence="2">Belongs to the dynein heavy chain family.</text>
</comment>
<name>A0A7M5WW14_9CNID</name>
<accession>A0A7M5WW14</accession>
<evidence type="ECO:0000256" key="3">
    <source>
        <dbReference type="ARBA" id="ARBA00022490"/>
    </source>
</evidence>
<dbReference type="FunFam" id="1.10.287.2620:FF:000001">
    <property type="entry name" value="Cytoplasmic dynein heavy chain 1"/>
    <property type="match status" value="1"/>
</dbReference>
<dbReference type="GO" id="GO:0051959">
    <property type="term" value="F:dynein light intermediate chain binding"/>
    <property type="evidence" value="ECO:0007669"/>
    <property type="project" value="InterPro"/>
</dbReference>
<dbReference type="GO" id="GO:0007018">
    <property type="term" value="P:microtubule-based movement"/>
    <property type="evidence" value="ECO:0007669"/>
    <property type="project" value="InterPro"/>
</dbReference>
<dbReference type="Proteomes" id="UP000594262">
    <property type="component" value="Unplaced"/>
</dbReference>
<dbReference type="GO" id="GO:0005874">
    <property type="term" value="C:microtubule"/>
    <property type="evidence" value="ECO:0007669"/>
    <property type="project" value="UniProtKB-KW"/>
</dbReference>
<comment type="subcellular location">
    <subcellularLocation>
        <location evidence="1">Cytoplasm</location>
        <location evidence="1">Cytoskeleton</location>
    </subcellularLocation>
</comment>
<dbReference type="PANTHER" id="PTHR45703:SF8">
    <property type="entry name" value="DYNEINS HEAVY CHAIN"/>
    <property type="match status" value="1"/>
</dbReference>
<dbReference type="OrthoDB" id="5956584at2759"/>
<keyword evidence="3" id="KW-0963">Cytoplasm</keyword>
<evidence type="ECO:0000313" key="13">
    <source>
        <dbReference type="EnsemblMetazoa" id="CLYHEMP013728.6"/>
    </source>
</evidence>
<dbReference type="Gene3D" id="1.10.287.2620">
    <property type="match status" value="1"/>
</dbReference>
<keyword evidence="5" id="KW-0677">Repeat</keyword>
<evidence type="ECO:0000256" key="1">
    <source>
        <dbReference type="ARBA" id="ARBA00004245"/>
    </source>
</evidence>
<dbReference type="Gene3D" id="1.20.140.100">
    <property type="entry name" value="Dynein heavy chain, N-terminal domain 2"/>
    <property type="match status" value="1"/>
</dbReference>
<keyword evidence="6" id="KW-0547">Nucleotide-binding</keyword>
<evidence type="ECO:0000256" key="11">
    <source>
        <dbReference type="ARBA" id="ARBA00023212"/>
    </source>
</evidence>
<dbReference type="AlphaFoldDB" id="A0A7M5WW14"/>
<dbReference type="GO" id="GO:0045505">
    <property type="term" value="F:dynein intermediate chain binding"/>
    <property type="evidence" value="ECO:0007669"/>
    <property type="project" value="InterPro"/>
</dbReference>
<keyword evidence="8" id="KW-0243">Dynein</keyword>
<evidence type="ECO:0000256" key="8">
    <source>
        <dbReference type="ARBA" id="ARBA00023017"/>
    </source>
</evidence>
<evidence type="ECO:0000256" key="2">
    <source>
        <dbReference type="ARBA" id="ARBA00008887"/>
    </source>
</evidence>
<evidence type="ECO:0000259" key="12">
    <source>
        <dbReference type="Pfam" id="PF08393"/>
    </source>
</evidence>
<evidence type="ECO:0000256" key="10">
    <source>
        <dbReference type="ARBA" id="ARBA00023175"/>
    </source>
</evidence>
<proteinExistence type="inferred from homology"/>
<keyword evidence="11" id="KW-0206">Cytoskeleton</keyword>
<sequence length="140" mass="16561">IVWVKEIRNRHWLQVMHVTKKSFQLEANIFKLKFILDIDLLKHRDAIEEILCGSKAELELEMKLRHIEEEWTEQILKFQSFKSRGLVLFDQDHMNHLLDTLGDAKTTLSAMLTSKYVKPLREEAATWSLKLDEVSEVLEE</sequence>
<dbReference type="GO" id="GO:0005524">
    <property type="term" value="F:ATP binding"/>
    <property type="evidence" value="ECO:0007669"/>
    <property type="project" value="UniProtKB-KW"/>
</dbReference>
<dbReference type="PANTHER" id="PTHR45703">
    <property type="entry name" value="DYNEIN HEAVY CHAIN"/>
    <property type="match status" value="1"/>
</dbReference>
<dbReference type="Pfam" id="PF08393">
    <property type="entry name" value="DHC_N2"/>
    <property type="match status" value="1"/>
</dbReference>
<dbReference type="EnsemblMetazoa" id="CLYHEMT013728.6">
    <property type="protein sequence ID" value="CLYHEMP013728.6"/>
    <property type="gene ID" value="CLYHEMG013728"/>
</dbReference>
<evidence type="ECO:0000256" key="5">
    <source>
        <dbReference type="ARBA" id="ARBA00022737"/>
    </source>
</evidence>
<feature type="domain" description="Dynein heavy chain linker" evidence="12">
    <location>
        <begin position="6"/>
        <end position="140"/>
    </location>
</feature>
<evidence type="ECO:0000256" key="4">
    <source>
        <dbReference type="ARBA" id="ARBA00022701"/>
    </source>
</evidence>
<organism evidence="13 14">
    <name type="scientific">Clytia hemisphaerica</name>
    <dbReference type="NCBI Taxonomy" id="252671"/>
    <lineage>
        <taxon>Eukaryota</taxon>
        <taxon>Metazoa</taxon>
        <taxon>Cnidaria</taxon>
        <taxon>Hydrozoa</taxon>
        <taxon>Hydroidolina</taxon>
        <taxon>Leptothecata</taxon>
        <taxon>Obeliida</taxon>
        <taxon>Clytiidae</taxon>
        <taxon>Clytia</taxon>
    </lineage>
</organism>
<keyword evidence="9" id="KW-0175">Coiled coil</keyword>